<name>A0A1I0Y1Z8_SELRU</name>
<feature type="domain" description="Tubulin/FtsZ GTPase" evidence="2">
    <location>
        <begin position="3"/>
        <end position="200"/>
    </location>
</feature>
<dbReference type="InterPro" id="IPR036525">
    <property type="entry name" value="Tubulin/FtsZ_GTPase_sf"/>
</dbReference>
<dbReference type="Pfam" id="PF00091">
    <property type="entry name" value="Tubulin"/>
    <property type="match status" value="1"/>
</dbReference>
<evidence type="ECO:0000256" key="1">
    <source>
        <dbReference type="SAM" id="Coils"/>
    </source>
</evidence>
<keyword evidence="3" id="KW-0131">Cell cycle</keyword>
<dbReference type="EMBL" id="FOJX01000009">
    <property type="protein sequence ID" value="SFB07325.1"/>
    <property type="molecule type" value="Genomic_DNA"/>
</dbReference>
<reference evidence="3 4" key="1">
    <citation type="submission" date="2016-10" db="EMBL/GenBank/DDBJ databases">
        <authorList>
            <person name="de Groot N.N."/>
        </authorList>
    </citation>
    <scope>NUCLEOTIDE SEQUENCE [LARGE SCALE GENOMIC DNA]</scope>
    <source>
        <strain evidence="3 4">L14</strain>
    </source>
</reference>
<feature type="coiled-coil region" evidence="1">
    <location>
        <begin position="332"/>
        <end position="359"/>
    </location>
</feature>
<dbReference type="Proteomes" id="UP000183843">
    <property type="component" value="Unassembled WGS sequence"/>
</dbReference>
<dbReference type="AlphaFoldDB" id="A0A1I0Y1Z8"/>
<dbReference type="Gene3D" id="3.40.50.1440">
    <property type="entry name" value="Tubulin/FtsZ, GTPase domain"/>
    <property type="match status" value="1"/>
</dbReference>
<evidence type="ECO:0000313" key="3">
    <source>
        <dbReference type="EMBL" id="SFB07325.1"/>
    </source>
</evidence>
<dbReference type="SUPFAM" id="SSF52490">
    <property type="entry name" value="Tubulin nucleotide-binding domain-like"/>
    <property type="match status" value="1"/>
</dbReference>
<accession>A0A1I0Y1Z8</accession>
<sequence length="383" mass="42670">MLNFVHIGIGQCGNRIAEQFGKNGKLAFAINTARIDMSGIDNKAIAPKNQIHIALAGNKDGAGRNPDIGRESMEANLDKVYESIMRATKDESVDRYVLWAGLGGGTGTGGIAPLMQHLIANGHQVMLGMTIPRKKESWIVRMNAIKALTNILTIVDADRQNIVPYVVIDNEQFDGGLASANETIVKDFVRFTKTTTNIPADSAFDDTDFARLLSYKGLVSVVRSTVATDTLKGTDAFAKTIRESWKHSVFAKFSPEDALGVANLVIVPQKFYRQKGVYELVNDNIAYVEEISPPANAYSCIYENKNENIDNIIVYTLLTGMPSPEENIDEMYDAVSEQINETKERRRELKRNERDKQAMRRALDFDPNNIDFDFTAENDNFPF</sequence>
<protein>
    <submittedName>
        <fullName evidence="3">Cell division GTPase FtsZ</fullName>
    </submittedName>
</protein>
<keyword evidence="1" id="KW-0175">Coiled coil</keyword>
<evidence type="ECO:0000259" key="2">
    <source>
        <dbReference type="SMART" id="SM00864"/>
    </source>
</evidence>
<dbReference type="GO" id="GO:0051301">
    <property type="term" value="P:cell division"/>
    <property type="evidence" value="ECO:0007669"/>
    <property type="project" value="UniProtKB-KW"/>
</dbReference>
<proteinExistence type="predicted"/>
<gene>
    <name evidence="3" type="ORF">SAMN05216587_10965</name>
</gene>
<dbReference type="SMART" id="SM00864">
    <property type="entry name" value="Tubulin"/>
    <property type="match status" value="1"/>
</dbReference>
<keyword evidence="3" id="KW-0132">Cell division</keyword>
<dbReference type="RefSeq" id="WP_074816345.1">
    <property type="nucleotide sequence ID" value="NZ_FOJX01000009.1"/>
</dbReference>
<dbReference type="GO" id="GO:0005525">
    <property type="term" value="F:GTP binding"/>
    <property type="evidence" value="ECO:0007669"/>
    <property type="project" value="InterPro"/>
</dbReference>
<dbReference type="InterPro" id="IPR003008">
    <property type="entry name" value="Tubulin_FtsZ_GTPase"/>
</dbReference>
<organism evidence="3 4">
    <name type="scientific">Selenomonas ruminantium</name>
    <dbReference type="NCBI Taxonomy" id="971"/>
    <lineage>
        <taxon>Bacteria</taxon>
        <taxon>Bacillati</taxon>
        <taxon>Bacillota</taxon>
        <taxon>Negativicutes</taxon>
        <taxon>Selenomonadales</taxon>
        <taxon>Selenomonadaceae</taxon>
        <taxon>Selenomonas</taxon>
    </lineage>
</organism>
<evidence type="ECO:0000313" key="4">
    <source>
        <dbReference type="Proteomes" id="UP000183843"/>
    </source>
</evidence>